<dbReference type="Proteomes" id="UP001259832">
    <property type="component" value="Unassembled WGS sequence"/>
</dbReference>
<evidence type="ECO:0000313" key="3">
    <source>
        <dbReference type="EMBL" id="KAK1943529.1"/>
    </source>
</evidence>
<feature type="transmembrane region" description="Helical" evidence="2">
    <location>
        <begin position="128"/>
        <end position="150"/>
    </location>
</feature>
<organism evidence="3 4">
    <name type="scientific">Phytophthora citrophthora</name>
    <dbReference type="NCBI Taxonomy" id="4793"/>
    <lineage>
        <taxon>Eukaryota</taxon>
        <taxon>Sar</taxon>
        <taxon>Stramenopiles</taxon>
        <taxon>Oomycota</taxon>
        <taxon>Peronosporomycetes</taxon>
        <taxon>Peronosporales</taxon>
        <taxon>Peronosporaceae</taxon>
        <taxon>Phytophthora</taxon>
    </lineage>
</organism>
<keyword evidence="2" id="KW-0812">Transmembrane</keyword>
<feature type="region of interest" description="Disordered" evidence="1">
    <location>
        <begin position="177"/>
        <end position="202"/>
    </location>
</feature>
<sequence>MPDGPLTMAEKRGSRTTHPAVTAPHTLEFAPSCKQLSLVLLGMLVISFTVTWYKVWWDSLIGVGVMAYGYWALRDTNPANLDPARVRHFHYGVVTSLVCHIIALGEVTYFVIKVYLLDKIIDVEDGPGVPLFVFLYLYLLIEIGVTSFGIERTYNLCQEISRNEYFLQSEARVAMDAGSAPSTPNGADNGSTEQQQEHERGREEYLAGVQRRIESYENCVAAISAATTSLQELSRHLDAMQQATQQLNAFTGGWLAVWKRPDCWSMNGEQENGDERPKRSWNSSTKLTQPRRTAGTNLQRQSERGRGEVQTQIPRPTRRSSQQCHARADASETEQQTLTRELLERAVSTAFGGLLQASTLDATAFPDVQESEQSELSSIRGKENIALQERPEDSPVKPELKVGTIFKESSSLSATYRQRRCEHAEILQQTTSNMKAAREFQRRMKHAAFEHRERKLAVQALQARIQREIQFLSATAADLEKREFLLDEAFESYESVLRLELGLDDSNQQQVETSPQRY</sequence>
<feature type="transmembrane region" description="Helical" evidence="2">
    <location>
        <begin position="29"/>
        <end position="48"/>
    </location>
</feature>
<evidence type="ECO:0000313" key="4">
    <source>
        <dbReference type="Proteomes" id="UP001259832"/>
    </source>
</evidence>
<name>A0AAD9GR55_9STRA</name>
<feature type="region of interest" description="Disordered" evidence="1">
    <location>
        <begin position="267"/>
        <end position="336"/>
    </location>
</feature>
<evidence type="ECO:0000256" key="2">
    <source>
        <dbReference type="SAM" id="Phobius"/>
    </source>
</evidence>
<keyword evidence="2" id="KW-1133">Transmembrane helix</keyword>
<accession>A0AAD9GR55</accession>
<dbReference type="AlphaFoldDB" id="A0AAD9GR55"/>
<feature type="compositionally biased region" description="Polar residues" evidence="1">
    <location>
        <begin position="280"/>
        <end position="300"/>
    </location>
</feature>
<comment type="caution">
    <text evidence="3">The sequence shown here is derived from an EMBL/GenBank/DDBJ whole genome shotgun (WGS) entry which is preliminary data.</text>
</comment>
<proteinExistence type="predicted"/>
<feature type="region of interest" description="Disordered" evidence="1">
    <location>
        <begin position="367"/>
        <end position="397"/>
    </location>
</feature>
<protein>
    <recommendedName>
        <fullName evidence="5">Transmembrane protein</fullName>
    </recommendedName>
</protein>
<reference evidence="3" key="1">
    <citation type="submission" date="2023-08" db="EMBL/GenBank/DDBJ databases">
        <title>Reference Genome Resource for the Citrus Pathogen Phytophthora citrophthora.</title>
        <authorList>
            <person name="Moller H."/>
            <person name="Coetzee B."/>
            <person name="Rose L.J."/>
            <person name="Van Niekerk J.M."/>
        </authorList>
    </citation>
    <scope>NUCLEOTIDE SEQUENCE</scope>
    <source>
        <strain evidence="3">STE-U-9442</strain>
    </source>
</reference>
<feature type="transmembrane region" description="Helical" evidence="2">
    <location>
        <begin position="93"/>
        <end position="116"/>
    </location>
</feature>
<evidence type="ECO:0008006" key="5">
    <source>
        <dbReference type="Google" id="ProtNLM"/>
    </source>
</evidence>
<keyword evidence="4" id="KW-1185">Reference proteome</keyword>
<evidence type="ECO:0000256" key="1">
    <source>
        <dbReference type="SAM" id="MobiDB-lite"/>
    </source>
</evidence>
<keyword evidence="2" id="KW-0472">Membrane</keyword>
<feature type="compositionally biased region" description="Polar residues" evidence="1">
    <location>
        <begin position="309"/>
        <end position="324"/>
    </location>
</feature>
<dbReference type="EMBL" id="JASMQC010000007">
    <property type="protein sequence ID" value="KAK1943529.1"/>
    <property type="molecule type" value="Genomic_DNA"/>
</dbReference>
<gene>
    <name evidence="3" type="ORF">P3T76_004925</name>
</gene>
<feature type="compositionally biased region" description="Polar residues" evidence="1">
    <location>
        <begin position="180"/>
        <end position="192"/>
    </location>
</feature>